<proteinExistence type="predicted"/>
<name>A0A6M2D9Y1_RHIMP</name>
<organism evidence="2">
    <name type="scientific">Rhipicephalus microplus</name>
    <name type="common">Cattle tick</name>
    <name type="synonym">Boophilus microplus</name>
    <dbReference type="NCBI Taxonomy" id="6941"/>
    <lineage>
        <taxon>Eukaryota</taxon>
        <taxon>Metazoa</taxon>
        <taxon>Ecdysozoa</taxon>
        <taxon>Arthropoda</taxon>
        <taxon>Chelicerata</taxon>
        <taxon>Arachnida</taxon>
        <taxon>Acari</taxon>
        <taxon>Parasitiformes</taxon>
        <taxon>Ixodida</taxon>
        <taxon>Ixodoidea</taxon>
        <taxon>Ixodidae</taxon>
        <taxon>Rhipicephalinae</taxon>
        <taxon>Rhipicephalus</taxon>
        <taxon>Boophilus</taxon>
    </lineage>
</organism>
<sequence>MFCLLFFFFSILSANIHCSAVCQIVLVHQFLVPSFFTTILPKMSYASLLILPSFSKDLISHSWIHPAKVRTTQFAPVHQPSSPKG</sequence>
<dbReference type="AlphaFoldDB" id="A0A6M2D9Y1"/>
<accession>A0A6M2D9Y1</accession>
<feature type="chain" id="PRO_5026961890" evidence="1">
    <location>
        <begin position="19"/>
        <end position="85"/>
    </location>
</feature>
<reference evidence="2" key="1">
    <citation type="submission" date="2019-09" db="EMBL/GenBank/DDBJ databases">
        <title>Organ-specific transcriptomic study of the physiology of the cattle tick, Rhipicephalus microplus.</title>
        <authorList>
            <person name="Tirloni L."/>
            <person name="Braz G."/>
            <person name="Gandara A.C.P."/>
            <person name="Sabadin G.A."/>
            <person name="da Silva R.M."/>
            <person name="Guizzo M.G."/>
            <person name="Machado J.A."/>
            <person name="Costa E.P."/>
            <person name="Gomes H.F."/>
            <person name="Moraes J."/>
            <person name="Mota M.B.S."/>
            <person name="Mesquita R.D."/>
            <person name="Alvarenga P.H."/>
            <person name="Alves F."/>
            <person name="Seixas A."/>
            <person name="da Fonseca R.N."/>
            <person name="Fogaca A."/>
            <person name="Logullo C."/>
            <person name="Tanaka A."/>
            <person name="Daffre S."/>
            <person name="Termignoni C."/>
            <person name="Vaz I.S.Jr."/>
            <person name="Oliveira P.L."/>
            <person name="Ribeiro J.M."/>
        </authorList>
    </citation>
    <scope>NUCLEOTIDE SEQUENCE</scope>
    <source>
        <strain evidence="2">Porto Alegre</strain>
    </source>
</reference>
<evidence type="ECO:0000313" key="2">
    <source>
        <dbReference type="EMBL" id="NOV43123.1"/>
    </source>
</evidence>
<keyword evidence="1" id="KW-0732">Signal</keyword>
<evidence type="ECO:0000256" key="1">
    <source>
        <dbReference type="SAM" id="SignalP"/>
    </source>
</evidence>
<protein>
    <submittedName>
        <fullName evidence="2">Putative secreted protein</fullName>
    </submittedName>
</protein>
<feature type="signal peptide" evidence="1">
    <location>
        <begin position="1"/>
        <end position="18"/>
    </location>
</feature>
<dbReference type="EMBL" id="GHWJ01010386">
    <property type="protein sequence ID" value="NOV43123.1"/>
    <property type="molecule type" value="Transcribed_RNA"/>
</dbReference>